<dbReference type="AlphaFoldDB" id="A0A8T9AY81"/>
<dbReference type="InterPro" id="IPR036465">
    <property type="entry name" value="vWFA_dom_sf"/>
</dbReference>
<dbReference type="Gene3D" id="3.40.50.410">
    <property type="entry name" value="von Willebrand factor, type A domain"/>
    <property type="match status" value="2"/>
</dbReference>
<feature type="domain" description="VWFA" evidence="1">
    <location>
        <begin position="314"/>
        <end position="534"/>
    </location>
</feature>
<protein>
    <recommendedName>
        <fullName evidence="1">VWFA domain-containing protein</fullName>
    </recommendedName>
</protein>
<dbReference type="RefSeq" id="WP_143972541.1">
    <property type="nucleotide sequence ID" value="NZ_PNOT02000012.1"/>
</dbReference>
<dbReference type="OrthoDB" id="7522752at2"/>
<proteinExistence type="predicted"/>
<sequence length="545" mass="58033">MLLNRFWRSRSGNFALLMGLGAPAILSAVAFAVDVSTVMRAKSNLQNALDAANLASSHLGDLEISRTDAFDRYFQANITGHGELANVQATLTVDRGVNFIKTKAVATADVNLNFGFLFGRNRHIAVDASAVESNNQLEVVLVLDNTGSMAGARMTALRTATKSLLDTLEATKSPTRQVRASLVPFVTAVNVNGDGFDPSWIDMDGKSSTNGLNFPVIDGKRPNHIALFKQLGLKGGWQDTGWKGCVEARPGAYNISDTSPDSNKPDTLFVPYFAPDDPAPATRPSGSYGNSTTGYNNSYLDDTIDKDKLKQSGAYILGIDLSGLLGGAVDAVLGADLEKVAKYVASTNRIVTETGSAITVGPNRSCPTPVVPLTDDFDKLRKAASQMTEWNGSGTNVSEGLSWGMRVLSPGAPYTGGAPFKTAGVSKIVMLLTDGENVVYGASNQPTKSDYTSYGYLAGGRFGSDNQTTAARNVDGWTKSVCTQLKNQGVQIYTMVLQSDTAANRTLYSACASDPSGYYAVNDPAKLPDVFQQIANKFSRLQLTN</sequence>
<dbReference type="SUPFAM" id="SSF53300">
    <property type="entry name" value="vWA-like"/>
    <property type="match status" value="1"/>
</dbReference>
<dbReference type="InterPro" id="IPR002035">
    <property type="entry name" value="VWF_A"/>
</dbReference>
<evidence type="ECO:0000313" key="3">
    <source>
        <dbReference type="Proteomes" id="UP000235507"/>
    </source>
</evidence>
<reference evidence="2" key="1">
    <citation type="submission" date="2019-07" db="EMBL/GenBank/DDBJ databases">
        <title>Mesorhizobum intechiensis sp. nov. isolated from nodules of Lotus tenuis growing in lowlands of the Flooding Pampa, Argentina.</title>
        <authorList>
            <person name="Estrella M.J."/>
            <person name="Torres Tejerizo G.A."/>
            <person name="Cumpa Velazquez L.M."/>
            <person name="Fontana F."/>
            <person name="Hansen L."/>
            <person name="Pistorio M."/>
            <person name="Sannazzaro A.I."/>
        </authorList>
    </citation>
    <scope>NUCLEOTIDE SEQUENCE</scope>
    <source>
        <strain evidence="2">BD68</strain>
    </source>
</reference>
<dbReference type="Pfam" id="PF13400">
    <property type="entry name" value="Tad"/>
    <property type="match status" value="1"/>
</dbReference>
<evidence type="ECO:0000313" key="2">
    <source>
        <dbReference type="EMBL" id="TSE14044.1"/>
    </source>
</evidence>
<dbReference type="PROSITE" id="PS50234">
    <property type="entry name" value="VWFA"/>
    <property type="match status" value="2"/>
</dbReference>
<comment type="caution">
    <text evidence="2">The sequence shown here is derived from an EMBL/GenBank/DDBJ whole genome shotgun (WGS) entry which is preliminary data.</text>
</comment>
<feature type="domain" description="VWFA" evidence="1">
    <location>
        <begin position="138"/>
        <end position="185"/>
    </location>
</feature>
<dbReference type="EMBL" id="PNOT02000012">
    <property type="protein sequence ID" value="TSE14044.1"/>
    <property type="molecule type" value="Genomic_DNA"/>
</dbReference>
<accession>A0A8T9AY81</accession>
<keyword evidence="3" id="KW-1185">Reference proteome</keyword>
<dbReference type="InterPro" id="IPR028087">
    <property type="entry name" value="Tad_N"/>
</dbReference>
<name>A0A8T9AY81_9HYPH</name>
<gene>
    <name evidence="2" type="ORF">C1D09_000810</name>
</gene>
<evidence type="ECO:0000259" key="1">
    <source>
        <dbReference type="PROSITE" id="PS50234"/>
    </source>
</evidence>
<organism evidence="2 3">
    <name type="scientific">Mesorhizobium intechi</name>
    <dbReference type="NCBI Taxonomy" id="537601"/>
    <lineage>
        <taxon>Bacteria</taxon>
        <taxon>Pseudomonadati</taxon>
        <taxon>Pseudomonadota</taxon>
        <taxon>Alphaproteobacteria</taxon>
        <taxon>Hyphomicrobiales</taxon>
        <taxon>Phyllobacteriaceae</taxon>
        <taxon>Mesorhizobium</taxon>
    </lineage>
</organism>
<dbReference type="Proteomes" id="UP000235507">
    <property type="component" value="Unassembled WGS sequence"/>
</dbReference>